<keyword evidence="8" id="KW-0472">Membrane</keyword>
<dbReference type="Gene3D" id="2.30.30.830">
    <property type="match status" value="1"/>
</dbReference>
<keyword evidence="11" id="KW-1185">Reference proteome</keyword>
<evidence type="ECO:0000256" key="1">
    <source>
        <dbReference type="ARBA" id="ARBA00004533"/>
    </source>
</evidence>
<evidence type="ECO:0000256" key="2">
    <source>
        <dbReference type="ARBA" id="ARBA00022448"/>
    </source>
</evidence>
<comment type="subcellular location">
    <subcellularLocation>
        <location evidence="1">Cell inner membrane</location>
    </subcellularLocation>
</comment>
<name>A0ABW3WET0_9RHOO</name>
<evidence type="ECO:0000256" key="3">
    <source>
        <dbReference type="ARBA" id="ARBA00022475"/>
    </source>
</evidence>
<dbReference type="EMBL" id="JBHTMC010000020">
    <property type="protein sequence ID" value="MFD1263765.1"/>
    <property type="molecule type" value="Genomic_DNA"/>
</dbReference>
<gene>
    <name evidence="10" type="ORF">ACFQ4M_09225</name>
</gene>
<keyword evidence="2" id="KW-0813">Transport</keyword>
<evidence type="ECO:0000256" key="8">
    <source>
        <dbReference type="ARBA" id="ARBA00023136"/>
    </source>
</evidence>
<sequence>MLAMRWIAPLAWILALSFTSWLAAAAYWSFHATPQAAALAFHETDPVSAAEGILRIAGTGGKPGPGSASSATARPPLSLHGLATGFGDAGGFALFKTADGSVKTIGAGGTSSDGWRLASIHPDHVILEREGASVRLDLAARQHLTAEQGE</sequence>
<dbReference type="Pfam" id="PF11356">
    <property type="entry name" value="T2SSC"/>
    <property type="match status" value="1"/>
</dbReference>
<reference evidence="11" key="1">
    <citation type="journal article" date="2019" name="Int. J. Syst. Evol. Microbiol.">
        <title>The Global Catalogue of Microorganisms (GCM) 10K type strain sequencing project: providing services to taxonomists for standard genome sequencing and annotation.</title>
        <authorList>
            <consortium name="The Broad Institute Genomics Platform"/>
            <consortium name="The Broad Institute Genome Sequencing Center for Infectious Disease"/>
            <person name="Wu L."/>
            <person name="Ma J."/>
        </authorList>
    </citation>
    <scope>NUCLEOTIDE SEQUENCE [LARGE SCALE GENOMIC DNA]</scope>
    <source>
        <strain evidence="11">CCUG 48884</strain>
    </source>
</reference>
<evidence type="ECO:0000256" key="7">
    <source>
        <dbReference type="ARBA" id="ARBA00022989"/>
    </source>
</evidence>
<evidence type="ECO:0000313" key="11">
    <source>
        <dbReference type="Proteomes" id="UP001597158"/>
    </source>
</evidence>
<keyword evidence="4" id="KW-0997">Cell inner membrane</keyword>
<organism evidence="10 11">
    <name type="scientific">Thauera mechernichensis</name>
    <dbReference type="NCBI Taxonomy" id="82788"/>
    <lineage>
        <taxon>Bacteria</taxon>
        <taxon>Pseudomonadati</taxon>
        <taxon>Pseudomonadota</taxon>
        <taxon>Betaproteobacteria</taxon>
        <taxon>Rhodocyclales</taxon>
        <taxon>Zoogloeaceae</taxon>
        <taxon>Thauera</taxon>
    </lineage>
</organism>
<protein>
    <submittedName>
        <fullName evidence="10">Type II secretion system protein N</fullName>
    </submittedName>
</protein>
<dbReference type="RefSeq" id="WP_002939507.1">
    <property type="nucleotide sequence ID" value="NZ_JARQZE010000005.1"/>
</dbReference>
<comment type="caution">
    <text evidence="10">The sequence shown here is derived from an EMBL/GenBank/DDBJ whole genome shotgun (WGS) entry which is preliminary data.</text>
</comment>
<dbReference type="Proteomes" id="UP001597158">
    <property type="component" value="Unassembled WGS sequence"/>
</dbReference>
<evidence type="ECO:0000256" key="6">
    <source>
        <dbReference type="ARBA" id="ARBA00022927"/>
    </source>
</evidence>
<keyword evidence="3" id="KW-1003">Cell membrane</keyword>
<evidence type="ECO:0000259" key="9">
    <source>
        <dbReference type="Pfam" id="PF11356"/>
    </source>
</evidence>
<evidence type="ECO:0000256" key="5">
    <source>
        <dbReference type="ARBA" id="ARBA00022692"/>
    </source>
</evidence>
<evidence type="ECO:0000313" key="10">
    <source>
        <dbReference type="EMBL" id="MFD1263765.1"/>
    </source>
</evidence>
<keyword evidence="6" id="KW-0653">Protein transport</keyword>
<feature type="domain" description="Type II secretion system protein GspC N-terminal" evidence="9">
    <location>
        <begin position="14"/>
        <end position="137"/>
    </location>
</feature>
<accession>A0ABW3WET0</accession>
<keyword evidence="5" id="KW-0812">Transmembrane</keyword>
<proteinExistence type="predicted"/>
<evidence type="ECO:0000256" key="4">
    <source>
        <dbReference type="ARBA" id="ARBA00022519"/>
    </source>
</evidence>
<dbReference type="InterPro" id="IPR024961">
    <property type="entry name" value="T2SS_GspC_N"/>
</dbReference>
<keyword evidence="7" id="KW-1133">Transmembrane helix</keyword>